<keyword evidence="2" id="KW-0808">Transferase</keyword>
<keyword evidence="3" id="KW-1185">Reference proteome</keyword>
<dbReference type="Gene3D" id="3.40.630.30">
    <property type="match status" value="1"/>
</dbReference>
<dbReference type="Proteomes" id="UP000309016">
    <property type="component" value="Chromosome"/>
</dbReference>
<name>A0A5B7X5I7_9FLAO</name>
<dbReference type="SUPFAM" id="SSF55729">
    <property type="entry name" value="Acyl-CoA N-acyltransferases (Nat)"/>
    <property type="match status" value="1"/>
</dbReference>
<dbReference type="Pfam" id="PF00583">
    <property type="entry name" value="Acetyltransf_1"/>
    <property type="match status" value="1"/>
</dbReference>
<dbReference type="RefSeq" id="WP_139066545.1">
    <property type="nucleotide sequence ID" value="NZ_CP040812.1"/>
</dbReference>
<dbReference type="OrthoDB" id="961272at2"/>
<dbReference type="EMBL" id="CP040812">
    <property type="protein sequence ID" value="QCY69981.1"/>
    <property type="molecule type" value="Genomic_DNA"/>
</dbReference>
<dbReference type="CDD" id="cd04301">
    <property type="entry name" value="NAT_SF"/>
    <property type="match status" value="1"/>
</dbReference>
<protein>
    <submittedName>
        <fullName evidence="2">GNAT family N-acetyltransferase</fullName>
    </submittedName>
</protein>
<evidence type="ECO:0000313" key="3">
    <source>
        <dbReference type="Proteomes" id="UP000309016"/>
    </source>
</evidence>
<dbReference type="KEGG" id="afla:FHG64_11545"/>
<dbReference type="InterPro" id="IPR016181">
    <property type="entry name" value="Acyl_CoA_acyltransferase"/>
</dbReference>
<dbReference type="AlphaFoldDB" id="A0A5B7X5I7"/>
<proteinExistence type="predicted"/>
<evidence type="ECO:0000259" key="1">
    <source>
        <dbReference type="PROSITE" id="PS51186"/>
    </source>
</evidence>
<dbReference type="GO" id="GO:0016747">
    <property type="term" value="F:acyltransferase activity, transferring groups other than amino-acyl groups"/>
    <property type="evidence" value="ECO:0007669"/>
    <property type="project" value="InterPro"/>
</dbReference>
<dbReference type="PROSITE" id="PS51186">
    <property type="entry name" value="GNAT"/>
    <property type="match status" value="1"/>
</dbReference>
<reference evidence="2 3" key="1">
    <citation type="submission" date="2019-06" db="EMBL/GenBank/DDBJ databases">
        <title>Complete genome sequence of Antarcticibacterium flavum KCTC 52984T from an Antarctic marine sediment.</title>
        <authorList>
            <person name="Lee Y.M."/>
            <person name="Shin S.C."/>
        </authorList>
    </citation>
    <scope>NUCLEOTIDE SEQUENCE [LARGE SCALE GENOMIC DNA]</scope>
    <source>
        <strain evidence="2 3">KCTC 52984</strain>
    </source>
</reference>
<evidence type="ECO:0000313" key="2">
    <source>
        <dbReference type="EMBL" id="QCY69981.1"/>
    </source>
</evidence>
<accession>A0A5B7X5I7</accession>
<organism evidence="2 3">
    <name type="scientific">Antarcticibacterium flavum</name>
    <dbReference type="NCBI Taxonomy" id="2058175"/>
    <lineage>
        <taxon>Bacteria</taxon>
        <taxon>Pseudomonadati</taxon>
        <taxon>Bacteroidota</taxon>
        <taxon>Flavobacteriia</taxon>
        <taxon>Flavobacteriales</taxon>
        <taxon>Flavobacteriaceae</taxon>
        <taxon>Antarcticibacterium</taxon>
    </lineage>
</organism>
<gene>
    <name evidence="2" type="ORF">FHG64_11545</name>
</gene>
<dbReference type="InterPro" id="IPR000182">
    <property type="entry name" value="GNAT_dom"/>
</dbReference>
<sequence length="154" mass="17703">MTNSNLKIRSFTSADLDRVMELLRLNTPQYFNASEEKDLQEYLTNKTEEYFVAEHDNVVIGAGGINYFPAEKTARISWDIIHPSHQRKGIGKQLLLYRLKILTSHPSVHKIIVRTTPLVAGFYEILGFTSTTLEKDYWAQDLDLQVMEMNNPAL</sequence>
<feature type="domain" description="N-acetyltransferase" evidence="1">
    <location>
        <begin position="6"/>
        <end position="152"/>
    </location>
</feature>